<dbReference type="RefSeq" id="WP_042682543.1">
    <property type="nucleotide sequence ID" value="NZ_CP006965.1"/>
</dbReference>
<dbReference type="InterPro" id="IPR022908">
    <property type="entry name" value="Taw3"/>
</dbReference>
<evidence type="ECO:0000256" key="8">
    <source>
        <dbReference type="SAM" id="Coils"/>
    </source>
</evidence>
<keyword evidence="11" id="KW-1185">Reference proteome</keyword>
<name>W0IA63_9EURY</name>
<dbReference type="NCBIfam" id="NF003266">
    <property type="entry name" value="PRK04235.1-5"/>
    <property type="match status" value="1"/>
</dbReference>
<dbReference type="Proteomes" id="UP000019027">
    <property type="component" value="Chromosome"/>
</dbReference>
<dbReference type="SUPFAM" id="SSF111278">
    <property type="entry name" value="SSo0622-like"/>
    <property type="match status" value="1"/>
</dbReference>
<dbReference type="HOGENOM" id="CLU_047426_2_0_2"/>
<sequence length="198" mass="22819">MFLYEKNFELQKRKAMESLKEALEKALVDEDIISLLEKINSLPNYFTTSSCSGRITVMQMPEFGDKVNAEWLGKWHRRVSLEEVLVAVKKHDSGMLWFMLHSPIIHVSAKTLKDAVELLNLAINCGFKHSNIKSISHKKLVVEIRSTERMDVPLGANGELWVSEEYIAKIVNLANAQLRRAKEKLKRLEEEIEKLKKN</sequence>
<dbReference type="NCBIfam" id="NF047731">
    <property type="entry name" value="tRNAMtaseTaw3"/>
    <property type="match status" value="1"/>
</dbReference>
<keyword evidence="3 7" id="KW-0808">Transferase</keyword>
<keyword evidence="5 7" id="KW-0819">tRNA processing</keyword>
<gene>
    <name evidence="7" type="primary">taw3</name>
    <name evidence="10" type="ORF">TES1_2000</name>
</gene>
<keyword evidence="2 7" id="KW-0489">Methyltransferase</keyword>
<evidence type="ECO:0000256" key="2">
    <source>
        <dbReference type="ARBA" id="ARBA00022603"/>
    </source>
</evidence>
<proteinExistence type="inferred from homology"/>
<dbReference type="STRING" id="582419.TES1_2000"/>
<evidence type="ECO:0000256" key="7">
    <source>
        <dbReference type="HAMAP-Rule" id="MF_00266"/>
    </source>
</evidence>
<dbReference type="EMBL" id="CP006965">
    <property type="protein sequence ID" value="AHF81375.1"/>
    <property type="molecule type" value="Genomic_DNA"/>
</dbReference>
<dbReference type="NCBIfam" id="NF003267">
    <property type="entry name" value="PRK04235.1-6"/>
    <property type="match status" value="1"/>
</dbReference>
<evidence type="ECO:0000256" key="1">
    <source>
        <dbReference type="ARBA" id="ARBA00008569"/>
    </source>
</evidence>
<dbReference type="InterPro" id="IPR003827">
    <property type="entry name" value="tRNA_yW-synthesising"/>
</dbReference>
<evidence type="ECO:0000256" key="4">
    <source>
        <dbReference type="ARBA" id="ARBA00022691"/>
    </source>
</evidence>
<dbReference type="EC" id="2.1.1.282" evidence="7"/>
<evidence type="ECO:0000313" key="11">
    <source>
        <dbReference type="Proteomes" id="UP000019027"/>
    </source>
</evidence>
<evidence type="ECO:0000256" key="6">
    <source>
        <dbReference type="ARBA" id="ARBA00030554"/>
    </source>
</evidence>
<evidence type="ECO:0000256" key="3">
    <source>
        <dbReference type="ARBA" id="ARBA00022679"/>
    </source>
</evidence>
<dbReference type="Pfam" id="PF02676">
    <property type="entry name" value="TYW3"/>
    <property type="match status" value="1"/>
</dbReference>
<reference evidence="10 11" key="1">
    <citation type="journal article" date="2014" name="Int. J. Syst. Evol. Microbiol.">
        <title>Thermococcus paralvinellae sp. nov. and Thermococcus cleftensis sp. nov. of hyperthermophilic heterotrophs from deep-sea hydrothermal vents.</title>
        <authorList>
            <person name="Hensley S.A."/>
            <person name="Jung J.H."/>
            <person name="Park C.S."/>
            <person name="Holden J.F."/>
        </authorList>
    </citation>
    <scope>NUCLEOTIDE SEQUENCE [LARGE SCALE GENOMIC DNA]</scope>
    <source>
        <strain evidence="10 11">ES1</strain>
    </source>
</reference>
<organism evidence="10 11">
    <name type="scientific">Thermococcus paralvinellae</name>
    <dbReference type="NCBI Taxonomy" id="582419"/>
    <lineage>
        <taxon>Archaea</taxon>
        <taxon>Methanobacteriati</taxon>
        <taxon>Methanobacteriota</taxon>
        <taxon>Thermococci</taxon>
        <taxon>Thermococcales</taxon>
        <taxon>Thermococcaceae</taxon>
        <taxon>Thermococcus</taxon>
    </lineage>
</organism>
<comment type="similarity">
    <text evidence="1 7">Belongs to the TYW3 family.</text>
</comment>
<dbReference type="HAMAP" id="MF_00266">
    <property type="entry name" value="TYW3_archaea"/>
    <property type="match status" value="1"/>
</dbReference>
<dbReference type="Gene3D" id="3.30.1960.10">
    <property type="entry name" value="tRNA wybutosine-synthesizing-like"/>
    <property type="match status" value="1"/>
</dbReference>
<dbReference type="FunFam" id="3.30.1960.10:FF:000010">
    <property type="entry name" value="tRNA(Phe) 7-((3-amino-3-carboxypropyl)-4-demethylwyosine(37)-N(4))-methyltransferase 1"/>
    <property type="match status" value="1"/>
</dbReference>
<evidence type="ECO:0000313" key="10">
    <source>
        <dbReference type="EMBL" id="AHF81375.1"/>
    </source>
</evidence>
<protein>
    <recommendedName>
        <fullName evidence="6 7">tRNA(Phe) 7-((3-amino-3-carboxypropyl)-4-demethylwyosine(37)-N(4))-methyltransferase</fullName>
        <ecNumber evidence="7">2.1.1.282</ecNumber>
    </recommendedName>
    <alternativeName>
        <fullName evidence="7">tRNA wyosine derivatives biosynthesis protein Taw3</fullName>
    </alternativeName>
</protein>
<evidence type="ECO:0000256" key="5">
    <source>
        <dbReference type="ARBA" id="ARBA00022694"/>
    </source>
</evidence>
<evidence type="ECO:0000259" key="9">
    <source>
        <dbReference type="Pfam" id="PF02676"/>
    </source>
</evidence>
<dbReference type="GeneID" id="24907808"/>
<comment type="function">
    <text evidence="7">S-adenosyl-L-methionine-dependent methyltransferase that acts as a component of the wyosine derivatives biosynthesis pathway. Probably methylates N-4 position of wybutosine-86 to produce wybutosine-72.</text>
</comment>
<keyword evidence="4 7" id="KW-0949">S-adenosyl-L-methionine</keyword>
<dbReference type="OrthoDB" id="19299at2157"/>
<feature type="coiled-coil region" evidence="8">
    <location>
        <begin position="171"/>
        <end position="198"/>
    </location>
</feature>
<dbReference type="InterPro" id="IPR036602">
    <property type="entry name" value="tRNA_yW-synthesising-like_sf"/>
</dbReference>
<dbReference type="PANTHER" id="PTHR48418">
    <property type="entry name" value="TRNA WYBUTOSINE-SYNTHESIZING PROTEIN 3"/>
    <property type="match status" value="1"/>
</dbReference>
<dbReference type="KEGG" id="ths:TES1_2000"/>
<keyword evidence="8" id="KW-0175">Coiled coil</keyword>
<dbReference type="GO" id="GO:0008175">
    <property type="term" value="F:tRNA methyltransferase activity"/>
    <property type="evidence" value="ECO:0007669"/>
    <property type="project" value="InterPro"/>
</dbReference>
<dbReference type="GO" id="GO:0030488">
    <property type="term" value="P:tRNA methylation"/>
    <property type="evidence" value="ECO:0007669"/>
    <property type="project" value="InterPro"/>
</dbReference>
<feature type="domain" description="tRNA wybutosine-synthesizing protein" evidence="9">
    <location>
        <begin position="11"/>
        <end position="193"/>
    </location>
</feature>
<dbReference type="AlphaFoldDB" id="W0IA63"/>
<accession>W0IA63</accession>
<dbReference type="PANTHER" id="PTHR48418:SF1">
    <property type="entry name" value="TRNA WYBUTOSINE-SYNTHESIZING PROTEIN 3"/>
    <property type="match status" value="1"/>
</dbReference>
<dbReference type="GO" id="GO:0031591">
    <property type="term" value="P:wybutosine biosynthetic process"/>
    <property type="evidence" value="ECO:0007669"/>
    <property type="project" value="InterPro"/>
</dbReference>
<comment type="catalytic activity">
    <reaction evidence="7">
        <text>4-demethyl-7-[(3S)-3-amino-3-carboxypropyl]wyosine(37) in tRNA(Phe) + S-adenosyl-L-methionine = 7-[(3S)-3-amino-3-carboxypropyl]wyosine(37) in tRNA(Phe) + S-adenosyl-L-homocysteine + H(+)</text>
        <dbReference type="Rhea" id="RHEA:36635"/>
        <dbReference type="Rhea" id="RHEA-COMP:10378"/>
        <dbReference type="Rhea" id="RHEA-COMP:10379"/>
        <dbReference type="ChEBI" id="CHEBI:15378"/>
        <dbReference type="ChEBI" id="CHEBI:57856"/>
        <dbReference type="ChEBI" id="CHEBI:59789"/>
        <dbReference type="ChEBI" id="CHEBI:73543"/>
        <dbReference type="ChEBI" id="CHEBI:73550"/>
        <dbReference type="EC" id="2.1.1.282"/>
    </reaction>
</comment>